<name>A0ACB0K717_TRIPR</name>
<evidence type="ECO:0000313" key="2">
    <source>
        <dbReference type="Proteomes" id="UP001177021"/>
    </source>
</evidence>
<reference evidence="1" key="1">
    <citation type="submission" date="2023-10" db="EMBL/GenBank/DDBJ databases">
        <authorList>
            <person name="Rodriguez Cubillos JULIANA M."/>
            <person name="De Vega J."/>
        </authorList>
    </citation>
    <scope>NUCLEOTIDE SEQUENCE</scope>
</reference>
<comment type="caution">
    <text evidence="1">The sequence shown here is derived from an EMBL/GenBank/DDBJ whole genome shotgun (WGS) entry which is preliminary data.</text>
</comment>
<organism evidence="1 2">
    <name type="scientific">Trifolium pratense</name>
    <name type="common">Red clover</name>
    <dbReference type="NCBI Taxonomy" id="57577"/>
    <lineage>
        <taxon>Eukaryota</taxon>
        <taxon>Viridiplantae</taxon>
        <taxon>Streptophyta</taxon>
        <taxon>Embryophyta</taxon>
        <taxon>Tracheophyta</taxon>
        <taxon>Spermatophyta</taxon>
        <taxon>Magnoliopsida</taxon>
        <taxon>eudicotyledons</taxon>
        <taxon>Gunneridae</taxon>
        <taxon>Pentapetalae</taxon>
        <taxon>rosids</taxon>
        <taxon>fabids</taxon>
        <taxon>Fabales</taxon>
        <taxon>Fabaceae</taxon>
        <taxon>Papilionoideae</taxon>
        <taxon>50 kb inversion clade</taxon>
        <taxon>NPAAA clade</taxon>
        <taxon>Hologalegina</taxon>
        <taxon>IRL clade</taxon>
        <taxon>Trifolieae</taxon>
        <taxon>Trifolium</taxon>
    </lineage>
</organism>
<proteinExistence type="predicted"/>
<accession>A0ACB0K717</accession>
<sequence>MDRTWMSANRMSKEYRDGVKDFVRVAVAHAKNKSKDTIIKIICPCLKCCYRDVSADELEDHLIWNGIDKSYTCWTLHGEKKTKSTNLRNAVRDTSNDFERDTYEFDRVEEFVNVVEEDLRDCPKMFERLISGWKKKSIFFELSYWKSLYVRHFLDVMHIEKNVFESVIGTLLNVPGKSKDGIKARLDLQTMRLRKGLHPVKKGSRTYLPPTAHTLSRKEKTKLCRFLHEVKVPEGYSSNIRSLVSMKDLKLKGLKSHDCHVLMENFLPIGIRSILPEKVRWTITKLCFFFKAICSKVIDPGKLLALQQEIVVTLCELEMYFPPSFFDIMVHLTVHLVMETQYYGPAYMRWMYPIEQAIEFCTEYLSNVEPIGIPISRHSGRTTGEELVQAK</sequence>
<evidence type="ECO:0000313" key="1">
    <source>
        <dbReference type="EMBL" id="CAJ2652051.1"/>
    </source>
</evidence>
<keyword evidence="2" id="KW-1185">Reference proteome</keyword>
<dbReference type="EMBL" id="CASHSV030000198">
    <property type="protein sequence ID" value="CAJ2652051.1"/>
    <property type="molecule type" value="Genomic_DNA"/>
</dbReference>
<gene>
    <name evidence="1" type="ORF">MILVUS5_LOCUS19592</name>
</gene>
<dbReference type="Proteomes" id="UP001177021">
    <property type="component" value="Unassembled WGS sequence"/>
</dbReference>
<protein>
    <submittedName>
        <fullName evidence="1">Uncharacterized protein</fullName>
    </submittedName>
</protein>